<evidence type="ECO:0000256" key="2">
    <source>
        <dbReference type="SAM" id="Coils"/>
    </source>
</evidence>
<reference evidence="3" key="1">
    <citation type="submission" date="2020-03" db="EMBL/GenBank/DDBJ databases">
        <title>Relaxed selection underlies rapid genomic changes in the transitions from sociality to social parasitism in ants.</title>
        <authorList>
            <person name="Bi X."/>
        </authorList>
    </citation>
    <scope>NUCLEOTIDE SEQUENCE</scope>
    <source>
        <strain evidence="3">BGI-DK2014a</strain>
        <tissue evidence="3">Whole body</tissue>
    </source>
</reference>
<feature type="non-terminal residue" evidence="3">
    <location>
        <position position="177"/>
    </location>
</feature>
<protein>
    <recommendedName>
        <fullName evidence="1">Vacuolar ATPase assembly protein VMA22</fullName>
    </recommendedName>
</protein>
<dbReference type="Gene3D" id="1.10.287.3240">
    <property type="match status" value="1"/>
</dbReference>
<dbReference type="PANTHER" id="PTHR31996">
    <property type="entry name" value="COILED-COIL DOMAIN-CONTAINING PROTEIN 115"/>
    <property type="match status" value="1"/>
</dbReference>
<feature type="non-terminal residue" evidence="3">
    <location>
        <position position="1"/>
    </location>
</feature>
<keyword evidence="4" id="KW-1185">Reference proteome</keyword>
<dbReference type="AlphaFoldDB" id="A0A836K1W2"/>
<dbReference type="Proteomes" id="UP000669903">
    <property type="component" value="Unassembled WGS sequence"/>
</dbReference>
<dbReference type="Pfam" id="PF21730">
    <property type="entry name" value="Vma22_CCDC115"/>
    <property type="match status" value="1"/>
</dbReference>
<organism evidence="3 4">
    <name type="scientific">Acromyrmex charruanus</name>
    <dbReference type="NCBI Taxonomy" id="2715315"/>
    <lineage>
        <taxon>Eukaryota</taxon>
        <taxon>Metazoa</taxon>
        <taxon>Ecdysozoa</taxon>
        <taxon>Arthropoda</taxon>
        <taxon>Hexapoda</taxon>
        <taxon>Insecta</taxon>
        <taxon>Pterygota</taxon>
        <taxon>Neoptera</taxon>
        <taxon>Endopterygota</taxon>
        <taxon>Hymenoptera</taxon>
        <taxon>Apocrita</taxon>
        <taxon>Aculeata</taxon>
        <taxon>Formicoidea</taxon>
        <taxon>Formicidae</taxon>
        <taxon>Myrmicinae</taxon>
        <taxon>Acromyrmex</taxon>
    </lineage>
</organism>
<evidence type="ECO:0000313" key="4">
    <source>
        <dbReference type="Proteomes" id="UP000669903"/>
    </source>
</evidence>
<dbReference type="EMBL" id="JAANIC010002494">
    <property type="protein sequence ID" value="KAG5344655.1"/>
    <property type="molecule type" value="Genomic_DNA"/>
</dbReference>
<name>A0A836K1W2_9HYME</name>
<dbReference type="PANTHER" id="PTHR31996:SF2">
    <property type="entry name" value="COILED-COIL DOMAIN-CONTAINING PROTEIN 115"/>
    <property type="match status" value="1"/>
</dbReference>
<comment type="caution">
    <text evidence="3">The sequence shown here is derived from an EMBL/GenBank/DDBJ whole genome shotgun (WGS) entry which is preliminary data.</text>
</comment>
<gene>
    <name evidence="3" type="primary">Ccdc115</name>
    <name evidence="3" type="ORF">G6Z76_0001992</name>
</gene>
<proteinExistence type="predicted"/>
<dbReference type="GO" id="GO:0070072">
    <property type="term" value="P:vacuolar proton-transporting V-type ATPase complex assembly"/>
    <property type="evidence" value="ECO:0007669"/>
    <property type="project" value="InterPro"/>
</dbReference>
<dbReference type="GO" id="GO:0051082">
    <property type="term" value="F:unfolded protein binding"/>
    <property type="evidence" value="ECO:0007669"/>
    <property type="project" value="TreeGrafter"/>
</dbReference>
<evidence type="ECO:0000256" key="1">
    <source>
        <dbReference type="ARBA" id="ARBA00093634"/>
    </source>
</evidence>
<feature type="coiled-coil region" evidence="2">
    <location>
        <begin position="12"/>
        <end position="39"/>
    </location>
</feature>
<evidence type="ECO:0000313" key="3">
    <source>
        <dbReference type="EMBL" id="KAG5344655.1"/>
    </source>
</evidence>
<dbReference type="InterPro" id="IPR040357">
    <property type="entry name" value="Vma22/CCDC115"/>
</dbReference>
<accession>A0A836K1W2</accession>
<keyword evidence="2" id="KW-0175">Coiled coil</keyword>
<sequence>KIFVAIITDYSMNDSMKNIDVLSEEIDELMLRKLELIEEKVHGNIQMETLLKDGHIELAKAKYIRGKENISMLQIPNNEDTVTSLFDLETKTINEDNDTEPCFDISFKKLNDDADGPKDPIKWFGVLVPQNLKNSQKRFQESIYLAAKIANTQAELISVLSKLKTLCIEKDSLCSDK</sequence>